<feature type="domain" description="SLH" evidence="2">
    <location>
        <begin position="469"/>
        <end position="527"/>
    </location>
</feature>
<dbReference type="PROSITE" id="PS51272">
    <property type="entry name" value="SLH"/>
    <property type="match status" value="3"/>
</dbReference>
<reference evidence="3 4" key="1">
    <citation type="submission" date="2020-11" db="EMBL/GenBank/DDBJ databases">
        <title>Fusibacter basophilias sp. nov.</title>
        <authorList>
            <person name="Qiu D."/>
        </authorList>
    </citation>
    <scope>NUCLEOTIDE SEQUENCE [LARGE SCALE GENOMIC DNA]</scope>
    <source>
        <strain evidence="3 4">Q10-2</strain>
    </source>
</reference>
<evidence type="ECO:0000259" key="2">
    <source>
        <dbReference type="PROSITE" id="PS51272"/>
    </source>
</evidence>
<dbReference type="Proteomes" id="UP000614200">
    <property type="component" value="Unassembled WGS sequence"/>
</dbReference>
<dbReference type="EMBL" id="JADKNH010000013">
    <property type="protein sequence ID" value="MBF4695123.1"/>
    <property type="molecule type" value="Genomic_DNA"/>
</dbReference>
<dbReference type="InterPro" id="IPR051465">
    <property type="entry name" value="Cell_Envelope_Struct_Comp"/>
</dbReference>
<protein>
    <submittedName>
        <fullName evidence="3">S-layer homology domain-containing protein</fullName>
    </submittedName>
</protein>
<accession>A0ABR9ZXC8</accession>
<name>A0ABR9ZXC8_9FIRM</name>
<dbReference type="InterPro" id="IPR001119">
    <property type="entry name" value="SLH_dom"/>
</dbReference>
<dbReference type="PANTHER" id="PTHR43308:SF5">
    <property type="entry name" value="S-LAYER PROTEIN _ PEPTIDOGLYCAN ENDO-BETA-N-ACETYLGLUCOSAMINIDASE"/>
    <property type="match status" value="1"/>
</dbReference>
<gene>
    <name evidence="3" type="ORF">ISU02_18645</name>
</gene>
<comment type="caution">
    <text evidence="3">The sequence shown here is derived from an EMBL/GenBank/DDBJ whole genome shotgun (WGS) entry which is preliminary data.</text>
</comment>
<proteinExistence type="predicted"/>
<evidence type="ECO:0000256" key="1">
    <source>
        <dbReference type="ARBA" id="ARBA00022737"/>
    </source>
</evidence>
<evidence type="ECO:0000313" key="3">
    <source>
        <dbReference type="EMBL" id="MBF4695123.1"/>
    </source>
</evidence>
<feature type="domain" description="SLH" evidence="2">
    <location>
        <begin position="406"/>
        <end position="465"/>
    </location>
</feature>
<dbReference type="RefSeq" id="WP_194703366.1">
    <property type="nucleotide sequence ID" value="NZ_JADKNH010000013.1"/>
</dbReference>
<dbReference type="Pfam" id="PF00395">
    <property type="entry name" value="SLH"/>
    <property type="match status" value="2"/>
</dbReference>
<dbReference type="PANTHER" id="PTHR43308">
    <property type="entry name" value="OUTER MEMBRANE PROTEIN ALPHA-RELATED"/>
    <property type="match status" value="1"/>
</dbReference>
<sequence length="527" mass="56752">MRYFKIWISFMGLILLMSGLGFSASYVSIYEELKTEHPVIVENLMSKGATEDDIKMFLDELSAKISSSGELTEANFDDLMFHAMKEVLFVNGDIRMARDKYQELDLALGTKYGSVLSDGVLSGELQALRNIVKNKLIPTTPTTPGGSIGGGSIGGGSSVGGGGAVTGTVVPPVTDTPADTIVFTKNENSKAIQFNAKYLEKALETLNGKSLSLKLEDLDLSAGEEIAVDSLMSIAGKNIKVSMTMNDVSLSLKSTNLSELKNNGLKVQYKDQKLTLGFGENKMDLSMPIVATLPVPAELKSSLTVVRYNADGTSTPVGGAFKNGQATFLTDKPGIYGIESNPVSFSDFQLDDYWATDKVETLATLGIISGKGEDHFDPNASITRAEFATLVTKMLQYDGVSSTSKFTDVEGSVWYAPYVAIANAYGLMDGKSQDSFDPNGPITQQEILTVLSKVLKAADVEKGTEESESSYTLKTDTAATWAKPLIENAISNGALRGMPLENVDMSKQATRLETANMLYELLPLIYQ</sequence>
<organism evidence="3 4">
    <name type="scientific">Fusibacter ferrireducens</name>
    <dbReference type="NCBI Taxonomy" id="2785058"/>
    <lineage>
        <taxon>Bacteria</taxon>
        <taxon>Bacillati</taxon>
        <taxon>Bacillota</taxon>
        <taxon>Clostridia</taxon>
        <taxon>Eubacteriales</taxon>
        <taxon>Eubacteriales Family XII. Incertae Sedis</taxon>
        <taxon>Fusibacter</taxon>
    </lineage>
</organism>
<keyword evidence="1" id="KW-0677">Repeat</keyword>
<evidence type="ECO:0000313" key="4">
    <source>
        <dbReference type="Proteomes" id="UP000614200"/>
    </source>
</evidence>
<keyword evidence="4" id="KW-1185">Reference proteome</keyword>
<feature type="domain" description="SLH" evidence="2">
    <location>
        <begin position="342"/>
        <end position="405"/>
    </location>
</feature>